<feature type="chain" id="PRO_5017085837" evidence="1">
    <location>
        <begin position="19"/>
        <end position="262"/>
    </location>
</feature>
<dbReference type="Proteomes" id="UP000254927">
    <property type="component" value="Unassembled WGS sequence"/>
</dbReference>
<gene>
    <name evidence="3" type="ORF">NCTC10660_02212</name>
</gene>
<dbReference type="InterPro" id="IPR037126">
    <property type="entry name" value="PdaC/RsiV-like_sf"/>
</dbReference>
<dbReference type="Gene3D" id="3.30.565.40">
    <property type="entry name" value="Fervidobacterium nodosum Rt17-B1 like"/>
    <property type="match status" value="1"/>
</dbReference>
<evidence type="ECO:0000313" key="3">
    <source>
        <dbReference type="EMBL" id="STZ68683.1"/>
    </source>
</evidence>
<dbReference type="Gene3D" id="3.90.640.20">
    <property type="entry name" value="Heat-shock cognate protein, ATPase"/>
    <property type="match status" value="1"/>
</dbReference>
<name>A0A378U3D6_NEIEL</name>
<reference evidence="3 4" key="1">
    <citation type="submission" date="2018-06" db="EMBL/GenBank/DDBJ databases">
        <authorList>
            <consortium name="Pathogen Informatics"/>
            <person name="Doyle S."/>
        </authorList>
    </citation>
    <scope>NUCLEOTIDE SEQUENCE [LARGE SCALE GENOMIC DNA]</scope>
    <source>
        <strain evidence="3 4">NCTC10660</strain>
    </source>
</reference>
<evidence type="ECO:0000259" key="2">
    <source>
        <dbReference type="Pfam" id="PF11738"/>
    </source>
</evidence>
<dbReference type="RefSeq" id="WP_074897138.1">
    <property type="nucleotide sequence ID" value="NZ_CP031252.1"/>
</dbReference>
<protein>
    <submittedName>
        <fullName evidence="3">Protein of uncharacterized function (DUF3298)</fullName>
    </submittedName>
</protein>
<accession>A0A378U3D6</accession>
<feature type="domain" description="DUF3298" evidence="2">
    <location>
        <begin position="155"/>
        <end position="232"/>
    </location>
</feature>
<keyword evidence="1" id="KW-0732">Signal</keyword>
<feature type="signal peptide" evidence="1">
    <location>
        <begin position="1"/>
        <end position="18"/>
    </location>
</feature>
<sequence length="262" mass="29361">MQKILISLLLAAAVPALAQTPKTKSETVKAEYCPRPSEKQECGKIEITRLMFAEQALTAFSDGLLYDGLDELELADFSPSHVRKKLKETVDETKDDEGKYLRLEYIAGNTLFGYSPDYLTIRTNMWIYGGGAHGNGGEYFSTVPRRGKVEKLTTDDILLPGKKATFIALVKEGVANEYVAAGKAQNRQEALEMLPSGFDQDYQKTDFNWALDKNGLYFAFNPYSLGGYVDTAYFTLPANKLQGIVKPEWLRQSQRFHKTAKD</sequence>
<evidence type="ECO:0000256" key="1">
    <source>
        <dbReference type="SAM" id="SignalP"/>
    </source>
</evidence>
<dbReference type="Pfam" id="PF11738">
    <property type="entry name" value="DUF3298"/>
    <property type="match status" value="1"/>
</dbReference>
<dbReference type="EMBL" id="UGQW01000002">
    <property type="protein sequence ID" value="STZ68683.1"/>
    <property type="molecule type" value="Genomic_DNA"/>
</dbReference>
<dbReference type="InterPro" id="IPR021729">
    <property type="entry name" value="DUF3298"/>
</dbReference>
<dbReference type="GeneID" id="93353197"/>
<dbReference type="AlphaFoldDB" id="A0A378U3D6"/>
<organism evidence="3 4">
    <name type="scientific">Neisseria elongata</name>
    <dbReference type="NCBI Taxonomy" id="495"/>
    <lineage>
        <taxon>Bacteria</taxon>
        <taxon>Pseudomonadati</taxon>
        <taxon>Pseudomonadota</taxon>
        <taxon>Betaproteobacteria</taxon>
        <taxon>Neisseriales</taxon>
        <taxon>Neisseriaceae</taxon>
        <taxon>Neisseria</taxon>
    </lineage>
</organism>
<evidence type="ECO:0000313" key="4">
    <source>
        <dbReference type="Proteomes" id="UP000254927"/>
    </source>
</evidence>
<proteinExistence type="predicted"/>